<name>A0A8J2L077_9HEXA</name>
<evidence type="ECO:0000313" key="1">
    <source>
        <dbReference type="EMBL" id="CAG7784834.1"/>
    </source>
</evidence>
<comment type="caution">
    <text evidence="1">The sequence shown here is derived from an EMBL/GenBank/DDBJ whole genome shotgun (WGS) entry which is preliminary data.</text>
</comment>
<accession>A0A8J2L077</accession>
<dbReference type="EMBL" id="CAJVCH010284154">
    <property type="protein sequence ID" value="CAG7784834.1"/>
    <property type="molecule type" value="Genomic_DNA"/>
</dbReference>
<proteinExistence type="predicted"/>
<protein>
    <submittedName>
        <fullName evidence="1">Uncharacterized protein</fullName>
    </submittedName>
</protein>
<sequence length="126" mass="14841">EYAYSLTRSECFENVEVERASLRRSEEHCADNARYYEDRCDARCVFNHQGATSNGVLTLESFKKLIRPRLHPQIFAVIRDIVIKCFKSLAGDDEAVHPESPCYQWNDMYICWIYSLLDVSERFDFQ</sequence>
<evidence type="ECO:0000313" key="2">
    <source>
        <dbReference type="Proteomes" id="UP000708208"/>
    </source>
</evidence>
<feature type="non-terminal residue" evidence="1">
    <location>
        <position position="1"/>
    </location>
</feature>
<keyword evidence="2" id="KW-1185">Reference proteome</keyword>
<dbReference type="Proteomes" id="UP000708208">
    <property type="component" value="Unassembled WGS sequence"/>
</dbReference>
<dbReference type="AlphaFoldDB" id="A0A8J2L077"/>
<reference evidence="1" key="1">
    <citation type="submission" date="2021-06" db="EMBL/GenBank/DDBJ databases">
        <authorList>
            <person name="Hodson N. C."/>
            <person name="Mongue J. A."/>
            <person name="Jaron S. K."/>
        </authorList>
    </citation>
    <scope>NUCLEOTIDE SEQUENCE</scope>
</reference>
<feature type="non-terminal residue" evidence="1">
    <location>
        <position position="126"/>
    </location>
</feature>
<gene>
    <name evidence="1" type="ORF">AFUS01_LOCUS23496</name>
</gene>
<organism evidence="1 2">
    <name type="scientific">Allacma fusca</name>
    <dbReference type="NCBI Taxonomy" id="39272"/>
    <lineage>
        <taxon>Eukaryota</taxon>
        <taxon>Metazoa</taxon>
        <taxon>Ecdysozoa</taxon>
        <taxon>Arthropoda</taxon>
        <taxon>Hexapoda</taxon>
        <taxon>Collembola</taxon>
        <taxon>Symphypleona</taxon>
        <taxon>Sminthuridae</taxon>
        <taxon>Allacma</taxon>
    </lineage>
</organism>